<evidence type="ECO:0008006" key="2">
    <source>
        <dbReference type="Google" id="ProtNLM"/>
    </source>
</evidence>
<name>A0A382CK38_9ZZZZ</name>
<dbReference type="AlphaFoldDB" id="A0A382CK38"/>
<proteinExistence type="predicted"/>
<dbReference type="Pfam" id="PF12006">
    <property type="entry name" value="DUF3500"/>
    <property type="match status" value="1"/>
</dbReference>
<dbReference type="PROSITE" id="PS51318">
    <property type="entry name" value="TAT"/>
    <property type="match status" value="1"/>
</dbReference>
<dbReference type="InterPro" id="IPR006311">
    <property type="entry name" value="TAT_signal"/>
</dbReference>
<protein>
    <recommendedName>
        <fullName evidence="2">DUF3500 domain-containing protein</fullName>
    </recommendedName>
</protein>
<organism evidence="1">
    <name type="scientific">marine metagenome</name>
    <dbReference type="NCBI Taxonomy" id="408172"/>
    <lineage>
        <taxon>unclassified sequences</taxon>
        <taxon>metagenomes</taxon>
        <taxon>ecological metagenomes</taxon>
    </lineage>
</organism>
<dbReference type="InterPro" id="IPR021889">
    <property type="entry name" value="DUF3500"/>
</dbReference>
<dbReference type="EMBL" id="UINC01034892">
    <property type="protein sequence ID" value="SVB26430.1"/>
    <property type="molecule type" value="Genomic_DNA"/>
</dbReference>
<gene>
    <name evidence="1" type="ORF">METZ01_LOCUS179284</name>
</gene>
<evidence type="ECO:0000313" key="1">
    <source>
        <dbReference type="EMBL" id="SVB26430.1"/>
    </source>
</evidence>
<sequence length="331" mass="36829">MKIEILNECPECLPTMDRRRFVKSAALGSAALAAAPLGQAAKKKADTETLVAQLFGSLNDSQKKVVAFPFEHPLREKVDNNWHITKKSIGEIFTGEQQALVKEIFLKLHSEQYAETVLGQVRHDSEDEGFESTSVALFGQPNTGKFEFVLTGRHCTRRCDGDSVEGEAFGGPIFYGHAARAFNEAPDHPGNVYWYQAKQANKVFAMMDGKQRKMALLGKSRGEQGTKTVALSGKKHGLPGIPVSELSSDQKGQVRKTMADLLAMFREKDAKEALKMVDAGGFDHLHMAFYKNHDVGNDKIWDVWQIEGPNCLWFFRGDPHVHAWVNIKSPV</sequence>
<accession>A0A382CK38</accession>
<reference evidence="1" key="1">
    <citation type="submission" date="2018-05" db="EMBL/GenBank/DDBJ databases">
        <authorList>
            <person name="Lanie J.A."/>
            <person name="Ng W.-L."/>
            <person name="Kazmierczak K.M."/>
            <person name="Andrzejewski T.M."/>
            <person name="Davidsen T.M."/>
            <person name="Wayne K.J."/>
            <person name="Tettelin H."/>
            <person name="Glass J.I."/>
            <person name="Rusch D."/>
            <person name="Podicherti R."/>
            <person name="Tsui H.-C.T."/>
            <person name="Winkler M.E."/>
        </authorList>
    </citation>
    <scope>NUCLEOTIDE SEQUENCE</scope>
</reference>